<feature type="coiled-coil region" evidence="1">
    <location>
        <begin position="77"/>
        <end position="125"/>
    </location>
</feature>
<organism evidence="2 3">
    <name type="scientific">Theobroma cacao</name>
    <name type="common">Cacao</name>
    <name type="synonym">Cocoa</name>
    <dbReference type="NCBI Taxonomy" id="3641"/>
    <lineage>
        <taxon>Eukaryota</taxon>
        <taxon>Viridiplantae</taxon>
        <taxon>Streptophyta</taxon>
        <taxon>Embryophyta</taxon>
        <taxon>Tracheophyta</taxon>
        <taxon>Spermatophyta</taxon>
        <taxon>Magnoliopsida</taxon>
        <taxon>eudicotyledons</taxon>
        <taxon>Gunneridae</taxon>
        <taxon>Pentapetalae</taxon>
        <taxon>rosids</taxon>
        <taxon>malvids</taxon>
        <taxon>Malvales</taxon>
        <taxon>Malvaceae</taxon>
        <taxon>Byttnerioideae</taxon>
        <taxon>Theobroma</taxon>
    </lineage>
</organism>
<accession>A0A061GQB7</accession>
<sequence>MDRWIDMSSIVLQPQSSLSKTKKKKLNFPHLPFSSLYPIFHHSVQLKLFPRSSWAFSVKMKRASLNSRQRYNSVVEEDKARLKHQNLLQEFLELQKEFVSKKKKLQTVNQKRETLLAEVRFLRQRFSYLSMIKSQENELQQGSVQSQNPYVQSKMIAKDHGIKEAVGSKPCSLPNLDPNVVHEEGDGRSQVDVQASLRKEKRENCLINGKRVGKKKISWQDQVALKV</sequence>
<protein>
    <submittedName>
        <fullName evidence="2">Uncharacterized protein</fullName>
    </submittedName>
</protein>
<keyword evidence="3" id="KW-1185">Reference proteome</keyword>
<dbReference type="STRING" id="3641.A0A061GQB7"/>
<evidence type="ECO:0000313" key="2">
    <source>
        <dbReference type="EMBL" id="EOY29324.1"/>
    </source>
</evidence>
<dbReference type="PANTHER" id="PTHR34807:SF6">
    <property type="entry name" value="MYB-CC TYPE TRANSCRIPTION FACTOR LHEQLE-CONTAINING DOMAIN-CONTAINING PROTEIN"/>
    <property type="match status" value="1"/>
</dbReference>
<dbReference type="Gramene" id="EOY29324">
    <property type="protein sequence ID" value="EOY29324"/>
    <property type="gene ID" value="TCM_036899"/>
</dbReference>
<name>A0A061GQB7_THECC</name>
<dbReference type="EMBL" id="CM001887">
    <property type="protein sequence ID" value="EOY29324.1"/>
    <property type="molecule type" value="Genomic_DNA"/>
</dbReference>
<evidence type="ECO:0000256" key="1">
    <source>
        <dbReference type="SAM" id="Coils"/>
    </source>
</evidence>
<proteinExistence type="predicted"/>
<keyword evidence="1" id="KW-0175">Coiled coil</keyword>
<dbReference type="OMA" id="WQDQVAF"/>
<dbReference type="Proteomes" id="UP000026915">
    <property type="component" value="Chromosome 9"/>
</dbReference>
<dbReference type="HOGENOM" id="CLU_1221528_0_0_1"/>
<dbReference type="PANTHER" id="PTHR34807">
    <property type="entry name" value="OS08G0270800 PROTEIN"/>
    <property type="match status" value="1"/>
</dbReference>
<dbReference type="InParanoid" id="A0A061GQB7"/>
<dbReference type="eggNOG" id="ENOG502S7DS">
    <property type="taxonomic scope" value="Eukaryota"/>
</dbReference>
<gene>
    <name evidence="2" type="ORF">TCM_036899</name>
</gene>
<evidence type="ECO:0000313" key="3">
    <source>
        <dbReference type="Proteomes" id="UP000026915"/>
    </source>
</evidence>
<dbReference type="AlphaFoldDB" id="A0A061GQB7"/>
<reference evidence="2 3" key="1">
    <citation type="journal article" date="2013" name="Genome Biol.">
        <title>The genome sequence of the most widely cultivated cacao type and its use to identify candidate genes regulating pod color.</title>
        <authorList>
            <person name="Motamayor J.C."/>
            <person name="Mockaitis K."/>
            <person name="Schmutz J."/>
            <person name="Haiminen N."/>
            <person name="Iii D.L."/>
            <person name="Cornejo O."/>
            <person name="Findley S.D."/>
            <person name="Zheng P."/>
            <person name="Utro F."/>
            <person name="Royaert S."/>
            <person name="Saski C."/>
            <person name="Jenkins J."/>
            <person name="Podicheti R."/>
            <person name="Zhao M."/>
            <person name="Scheffler B.E."/>
            <person name="Stack J.C."/>
            <person name="Feltus F.A."/>
            <person name="Mustiga G.M."/>
            <person name="Amores F."/>
            <person name="Phillips W."/>
            <person name="Marelli J.P."/>
            <person name="May G.D."/>
            <person name="Shapiro H."/>
            <person name="Ma J."/>
            <person name="Bustamante C.D."/>
            <person name="Schnell R.J."/>
            <person name="Main D."/>
            <person name="Gilbert D."/>
            <person name="Parida L."/>
            <person name="Kuhn D.N."/>
        </authorList>
    </citation>
    <scope>NUCLEOTIDE SEQUENCE [LARGE SCALE GENOMIC DNA]</scope>
    <source>
        <strain evidence="3">cv. Matina 1-6</strain>
    </source>
</reference>